<keyword evidence="7" id="KW-1133">Transmembrane helix</keyword>
<dbReference type="PANTHER" id="PTHR18902:SF25">
    <property type="entry name" value="GRIP AND COILED-COIL DOMAIN-CONTAINING PROTEIN 2"/>
    <property type="match status" value="1"/>
</dbReference>
<dbReference type="GO" id="GO:0005794">
    <property type="term" value="C:Golgi apparatus"/>
    <property type="evidence" value="ECO:0007669"/>
    <property type="project" value="TreeGrafter"/>
</dbReference>
<feature type="coiled-coil region" evidence="5">
    <location>
        <begin position="376"/>
        <end position="482"/>
    </location>
</feature>
<keyword evidence="7" id="KW-0472">Membrane</keyword>
<feature type="transmembrane region" description="Helical" evidence="7">
    <location>
        <begin position="1053"/>
        <end position="1073"/>
    </location>
</feature>
<feature type="region of interest" description="Disordered" evidence="6">
    <location>
        <begin position="765"/>
        <end position="784"/>
    </location>
</feature>
<evidence type="ECO:0000256" key="4">
    <source>
        <dbReference type="ARBA" id="ARBA00023054"/>
    </source>
</evidence>
<evidence type="ECO:0000256" key="7">
    <source>
        <dbReference type="SAM" id="Phobius"/>
    </source>
</evidence>
<reference evidence="8" key="1">
    <citation type="journal article" date="2021" name="Mol. Ecol. Resour.">
        <title>Phylogenomic analyses of the genus Drosophila reveals genomic signals of climate adaptation.</title>
        <authorList>
            <person name="Li F."/>
            <person name="Rane R.V."/>
            <person name="Luria V."/>
            <person name="Xiong Z."/>
            <person name="Chen J."/>
            <person name="Li Z."/>
            <person name="Catullo R.A."/>
            <person name="Griffin P.C."/>
            <person name="Schiffer M."/>
            <person name="Pearce S."/>
            <person name="Lee S.F."/>
            <person name="McElroy K."/>
            <person name="Stocker A."/>
            <person name="Shirriffs J."/>
            <person name="Cockerell F."/>
            <person name="Coppin C."/>
            <person name="Sgro C.M."/>
            <person name="Karger A."/>
            <person name="Cain J.W."/>
            <person name="Weber J.A."/>
            <person name="Santpere G."/>
            <person name="Kirschner M.W."/>
            <person name="Hoffmann A.A."/>
            <person name="Oakeshott J.G."/>
            <person name="Zhang G."/>
        </authorList>
    </citation>
    <scope>NUCLEOTIDE SEQUENCE</scope>
    <source>
        <strain evidence="8">BGI-SZ-2011g</strain>
    </source>
</reference>
<comment type="subcellular location">
    <subcellularLocation>
        <location evidence="1">Cytoplasm</location>
    </subcellularLocation>
</comment>
<evidence type="ECO:0000256" key="5">
    <source>
        <dbReference type="SAM" id="Coils"/>
    </source>
</evidence>
<organism evidence="8 9">
    <name type="scientific">Drosophila rubida</name>
    <dbReference type="NCBI Taxonomy" id="30044"/>
    <lineage>
        <taxon>Eukaryota</taxon>
        <taxon>Metazoa</taxon>
        <taxon>Ecdysozoa</taxon>
        <taxon>Arthropoda</taxon>
        <taxon>Hexapoda</taxon>
        <taxon>Insecta</taxon>
        <taxon>Pterygota</taxon>
        <taxon>Neoptera</taxon>
        <taxon>Endopterygota</taxon>
        <taxon>Diptera</taxon>
        <taxon>Brachycera</taxon>
        <taxon>Muscomorpha</taxon>
        <taxon>Ephydroidea</taxon>
        <taxon>Drosophilidae</taxon>
        <taxon>Drosophila</taxon>
    </lineage>
</organism>
<keyword evidence="2" id="KW-0963">Cytoplasm</keyword>
<feature type="coiled-coil region" evidence="5">
    <location>
        <begin position="37"/>
        <end position="71"/>
    </location>
</feature>
<dbReference type="PANTHER" id="PTHR18902">
    <property type="entry name" value="NUCLEAR MITOTIC APPARATUS PROTEIN 1-RELATED"/>
    <property type="match status" value="1"/>
</dbReference>
<sequence>QLKKSENMITNLHQQLKEGLKKIEQRDEQILLDLKLLDSERNKCQYLENQVKQLEEKYLAGEKEIKDTLTKKKDELGKIKTQLDLTTKRLEKMAVKLGEQQATLSKKQREINQAKLGQDEQGELLRTLQHEKEKLQIELRQYKERVNRAEDKLIYLEHQRSLEEAEGIANRDRIIDLEKTCESLESNRVELEQQLQIVEQEKIRLSIEIERRVNGVEKLIISEMDNKDCVLKHSQINEKHEVQRCVKKADTTEKKDFNIQPLENGNNKFSRNVDSDIQEKLRVIEKQFMEALQELDRTRHTHTLVQNELDEKNKQLQLQWEKNVELDIQYQRMLGSLKDELCELNTELAEMRSSRNQLCDTLQKSKEQITLHHTREQQLELDCQILQAKYHDAKEEIGHFEQKLKDQRFEMEGKLEKMKTKMRTLYMAEMTRMKDKQESDAANVKAELEKLRTQNVKYEEHTRKLSNQIVRLNEKILDQKKQHTMLSSKLRHLQDADQLTNEDWQPFKRPSAPSTNLGSNLTMEDEEGEVFNNTYLKDLKLGHVINITTEQLQYRNSLQPPHLKSAYAAQYDVGAKEDDLKECQHSLDDSMSALLSITGNGTGANARKKSIGTLYKRPGPPTPNKNGGRMSFGSSEPPREVLRETYENSTAKTPARFKMFASRFSMGSSSSTSGAGSGNFLPRDEHFQHHPLLTLQSCNGEHAIFCTSTPRAIKRQLNFDRQRSIVQDNSPTDIYQSEDNQNYTLHLLNTDLVSTANGRRRRLVSTSSVDSSSTTSIENNDVSSKHSCIGTPRVAFWLHGNIFAKGRSRIKTIHKEKVGYRRLQQQRKIRQKRYGCFDQARQLDVSESTEDNNINSTTDHDRKHSFSDMDVTLLFENLSLNDVDKTDVESVLFKQNLDVDAATFNVETLTTNYSDSNWTEDQHPSLLEALVATYVNCDNNNISLMTQHHLEGTQSSNCHIDSNKTELTRQLKLNSHALSSTKSFNMDNNNDSIFNETSGTTNGLHPRQSLVTYSMGHIKTRRLPQVTATTMQCVNDVRDLETNNYLDLICRQGYYISYHQFFLPIVIMLLLVLMPFESQFYYTTVVDFILQLL</sequence>
<evidence type="ECO:0000256" key="6">
    <source>
        <dbReference type="SAM" id="MobiDB-lite"/>
    </source>
</evidence>
<keyword evidence="3" id="KW-0597">Phosphoprotein</keyword>
<dbReference type="InterPro" id="IPR051841">
    <property type="entry name" value="MT-Golgi_org_protein"/>
</dbReference>
<proteinExistence type="predicted"/>
<keyword evidence="9" id="KW-1185">Reference proteome</keyword>
<feature type="non-terminal residue" evidence="8">
    <location>
        <position position="1093"/>
    </location>
</feature>
<comment type="caution">
    <text evidence="8">The sequence shown here is derived from an EMBL/GenBank/DDBJ whole genome shotgun (WGS) entry which is preliminary data.</text>
</comment>
<dbReference type="AlphaFoldDB" id="A0AAD4PQI8"/>
<keyword evidence="7" id="KW-0812">Transmembrane</keyword>
<feature type="coiled-coil region" evidence="5">
    <location>
        <begin position="118"/>
        <end position="208"/>
    </location>
</feature>
<evidence type="ECO:0000313" key="8">
    <source>
        <dbReference type="EMBL" id="KAH8385798.1"/>
    </source>
</evidence>
<dbReference type="Proteomes" id="UP001200034">
    <property type="component" value="Unassembled WGS sequence"/>
</dbReference>
<name>A0AAD4PQI8_9MUSC</name>
<evidence type="ECO:0000256" key="3">
    <source>
        <dbReference type="ARBA" id="ARBA00022553"/>
    </source>
</evidence>
<feature type="region of interest" description="Disordered" evidence="6">
    <location>
        <begin position="603"/>
        <end position="639"/>
    </location>
</feature>
<feature type="compositionally biased region" description="Low complexity" evidence="6">
    <location>
        <begin position="765"/>
        <end position="776"/>
    </location>
</feature>
<accession>A0AAD4PQI8</accession>
<evidence type="ECO:0000256" key="2">
    <source>
        <dbReference type="ARBA" id="ARBA00022490"/>
    </source>
</evidence>
<gene>
    <name evidence="8" type="ORF">KR093_006039</name>
</gene>
<keyword evidence="4 5" id="KW-0175">Coiled coil</keyword>
<evidence type="ECO:0000313" key="9">
    <source>
        <dbReference type="Proteomes" id="UP001200034"/>
    </source>
</evidence>
<protein>
    <submittedName>
        <fullName evidence="8">Uncharacterized protein</fullName>
    </submittedName>
</protein>
<dbReference type="EMBL" id="JAJJHW010000269">
    <property type="protein sequence ID" value="KAH8385798.1"/>
    <property type="molecule type" value="Genomic_DNA"/>
</dbReference>
<feature type="non-terminal residue" evidence="8">
    <location>
        <position position="1"/>
    </location>
</feature>
<evidence type="ECO:0000256" key="1">
    <source>
        <dbReference type="ARBA" id="ARBA00004496"/>
    </source>
</evidence>